<gene>
    <name evidence="2" type="ORF">M2A_3142</name>
</gene>
<evidence type="ECO:0000256" key="1">
    <source>
        <dbReference type="SAM" id="MobiDB-lite"/>
    </source>
</evidence>
<dbReference type="AlphaFoldDB" id="A0A081BF25"/>
<proteinExistence type="predicted"/>
<organism evidence="2 3">
    <name type="scientific">Tepidicaulis marinus</name>
    <dbReference type="NCBI Taxonomy" id="1333998"/>
    <lineage>
        <taxon>Bacteria</taxon>
        <taxon>Pseudomonadati</taxon>
        <taxon>Pseudomonadota</taxon>
        <taxon>Alphaproteobacteria</taxon>
        <taxon>Hyphomicrobiales</taxon>
        <taxon>Parvibaculaceae</taxon>
        <taxon>Tepidicaulis</taxon>
    </lineage>
</organism>
<sequence length="133" mass="14586">MAKPTSSFISKGTSRNSRRIKPKLQRIGYSLPLDAVPGNFVAGYKELVAKHKRGKATRDQSPEEIIRGLAAKHGVTPERTELDDMADDFARLSDAEVEPDELADLVVTLKRKGILTADEAVKLYAQHVASQVS</sequence>
<comment type="caution">
    <text evidence="2">The sequence shown here is derived from an EMBL/GenBank/DDBJ whole genome shotgun (WGS) entry which is preliminary data.</text>
</comment>
<dbReference type="EMBL" id="BBIO01000023">
    <property type="protein sequence ID" value="GAK46643.1"/>
    <property type="molecule type" value="Genomic_DNA"/>
</dbReference>
<name>A0A081BF25_9HYPH</name>
<dbReference type="Proteomes" id="UP000028702">
    <property type="component" value="Unassembled WGS sequence"/>
</dbReference>
<feature type="compositionally biased region" description="Polar residues" evidence="1">
    <location>
        <begin position="1"/>
        <end position="15"/>
    </location>
</feature>
<dbReference type="STRING" id="1333998.M2A_3142"/>
<reference evidence="2 3" key="1">
    <citation type="submission" date="2014-07" db="EMBL/GenBank/DDBJ databases">
        <title>Tepidicaulis marinum gen. nov., sp. nov., a novel marine bacterium denitrifying nitrate to nitrous oxide strictly under microaerobic conditions.</title>
        <authorList>
            <person name="Takeuchi M."/>
            <person name="Yamagishi T."/>
            <person name="Kamagata Y."/>
            <person name="Oshima K."/>
            <person name="Hattori M."/>
            <person name="Katayama T."/>
            <person name="Hanada S."/>
            <person name="Tamaki H."/>
            <person name="Marumo K."/>
            <person name="Maeda H."/>
            <person name="Nedachi M."/>
            <person name="Iwasaki W."/>
            <person name="Suwa Y."/>
            <person name="Sakata S."/>
        </authorList>
    </citation>
    <scope>NUCLEOTIDE SEQUENCE [LARGE SCALE GENOMIC DNA]</scope>
    <source>
        <strain evidence="2 3">MA2</strain>
    </source>
</reference>
<evidence type="ECO:0000313" key="2">
    <source>
        <dbReference type="EMBL" id="GAK46643.1"/>
    </source>
</evidence>
<keyword evidence="3" id="KW-1185">Reference proteome</keyword>
<evidence type="ECO:0000313" key="3">
    <source>
        <dbReference type="Proteomes" id="UP000028702"/>
    </source>
</evidence>
<protein>
    <submittedName>
        <fullName evidence="2">Conserved protein</fullName>
    </submittedName>
</protein>
<accession>A0A081BF25</accession>
<dbReference type="RefSeq" id="WP_156101790.1">
    <property type="nucleotide sequence ID" value="NZ_BBIO01000023.1"/>
</dbReference>
<feature type="region of interest" description="Disordered" evidence="1">
    <location>
        <begin position="1"/>
        <end position="21"/>
    </location>
</feature>